<dbReference type="InterPro" id="IPR000531">
    <property type="entry name" value="Beta-barrel_TonB"/>
</dbReference>
<evidence type="ECO:0000313" key="16">
    <source>
        <dbReference type="Proteomes" id="UP000253728"/>
    </source>
</evidence>
<keyword evidence="9 12" id="KW-0472">Membrane</keyword>
<dbReference type="GO" id="GO:0009279">
    <property type="term" value="C:cell outer membrane"/>
    <property type="evidence" value="ECO:0007669"/>
    <property type="project" value="UniProtKB-SubCell"/>
</dbReference>
<proteinExistence type="inferred from homology"/>
<comment type="similarity">
    <text evidence="2">Belongs to the TonB-dependent receptor family. Hemoglobin/haptoglobin binding protein subfamily.</text>
</comment>
<evidence type="ECO:0000256" key="3">
    <source>
        <dbReference type="ARBA" id="ARBA00022448"/>
    </source>
</evidence>
<keyword evidence="6" id="KW-0732">Signal</keyword>
<dbReference type="Gene3D" id="2.40.170.20">
    <property type="entry name" value="TonB-dependent receptor, beta-barrel domain"/>
    <property type="match status" value="1"/>
</dbReference>
<dbReference type="InterPro" id="IPR039426">
    <property type="entry name" value="TonB-dep_rcpt-like"/>
</dbReference>
<dbReference type="GO" id="GO:0015344">
    <property type="term" value="F:siderophore uptake transmembrane transporter activity"/>
    <property type="evidence" value="ECO:0007669"/>
    <property type="project" value="TreeGrafter"/>
</dbReference>
<dbReference type="InterPro" id="IPR010949">
    <property type="entry name" value="TonB_Hb/transfer/lactofer_rcpt"/>
</dbReference>
<dbReference type="NCBIfam" id="TIGR01786">
    <property type="entry name" value="TonB-hemlactrns"/>
    <property type="match status" value="1"/>
</dbReference>
<dbReference type="GO" id="GO:0044718">
    <property type="term" value="P:siderophore transmembrane transport"/>
    <property type="evidence" value="ECO:0007669"/>
    <property type="project" value="TreeGrafter"/>
</dbReference>
<evidence type="ECO:0000256" key="9">
    <source>
        <dbReference type="ARBA" id="ARBA00023136"/>
    </source>
</evidence>
<sequence>MKTKTGALYFIDDFKLNDYLSFGIGYRYDRVKYNPEYIPGVTPKIPDDLVTNLYITDPKFDPSDLTSPENQARREANANANIKKIAQPKKFSASSYSLNTTVDPLDWLRLQAKYSKAFRAPTSDEIYFTFKHPDFSVLPNKDLEQETAKTKELSVTLHNDVGYISTSVFETRYNNFIDLVYKGNKQLQGHSKLRPFNVYQNINRPNAKVTGFEIVSQISLNDLAKILNGFNLSYKYTYQKGRMDGDIPMNAIQPRTAVYGIGYVHSDDKFGLDLYITHAGAKQAKDTYNMYHKDEGKKDSSIKWRSNSYTTIDLLGYIKPIKNLTLRAGVYNLTNRKYVTWDSARSIRPFGTSNLIDQKTGLGINRFNAPGRNYRLSMQLEF</sequence>
<keyword evidence="11 12" id="KW-0998">Cell outer membrane</keyword>
<evidence type="ECO:0000313" key="15">
    <source>
        <dbReference type="EMBL" id="SSY93396.1"/>
    </source>
</evidence>
<dbReference type="InterPro" id="IPR036942">
    <property type="entry name" value="Beta-barrel_TonB_sf"/>
</dbReference>
<keyword evidence="10" id="KW-0675">Receptor</keyword>
<comment type="subcellular location">
    <subcellularLocation>
        <location evidence="1 12">Cell outer membrane</location>
        <topology evidence="1 12">Multi-pass membrane protein</topology>
    </subcellularLocation>
</comment>
<evidence type="ECO:0000256" key="2">
    <source>
        <dbReference type="ARBA" id="ARBA00008143"/>
    </source>
</evidence>
<dbReference type="InterPro" id="IPR010917">
    <property type="entry name" value="TonB_rcpt_CS"/>
</dbReference>
<keyword evidence="4 12" id="KW-1134">Transmembrane beta strand</keyword>
<evidence type="ECO:0000256" key="4">
    <source>
        <dbReference type="ARBA" id="ARBA00022452"/>
    </source>
</evidence>
<evidence type="ECO:0000256" key="6">
    <source>
        <dbReference type="ARBA" id="ARBA00022729"/>
    </source>
</evidence>
<evidence type="ECO:0000256" key="13">
    <source>
        <dbReference type="PROSITE-ProRule" id="PRU10144"/>
    </source>
</evidence>
<dbReference type="PANTHER" id="PTHR30069">
    <property type="entry name" value="TONB-DEPENDENT OUTER MEMBRANE RECEPTOR"/>
    <property type="match status" value="1"/>
</dbReference>
<feature type="domain" description="TonB-dependent receptor-like beta-barrel" evidence="14">
    <location>
        <begin position="2"/>
        <end position="333"/>
    </location>
</feature>
<gene>
    <name evidence="15" type="primary">hgpA_3</name>
    <name evidence="15" type="ORF">NCTC5908_00331</name>
</gene>
<evidence type="ECO:0000256" key="8">
    <source>
        <dbReference type="ARBA" id="ARBA00023077"/>
    </source>
</evidence>
<dbReference type="PROSITE" id="PS52016">
    <property type="entry name" value="TONB_DEPENDENT_REC_3"/>
    <property type="match status" value="1"/>
</dbReference>
<keyword evidence="7" id="KW-0677">Repeat</keyword>
<dbReference type="EMBL" id="UFSP01000001">
    <property type="protein sequence ID" value="SSY93396.1"/>
    <property type="molecule type" value="Genomic_DNA"/>
</dbReference>
<evidence type="ECO:0000256" key="11">
    <source>
        <dbReference type="ARBA" id="ARBA00023237"/>
    </source>
</evidence>
<organism evidence="15 16">
    <name type="scientific">Aggregatibacter aphrophilus</name>
    <name type="common">Haemophilus aphrophilus</name>
    <dbReference type="NCBI Taxonomy" id="732"/>
    <lineage>
        <taxon>Bacteria</taxon>
        <taxon>Pseudomonadati</taxon>
        <taxon>Pseudomonadota</taxon>
        <taxon>Gammaproteobacteria</taxon>
        <taxon>Pasteurellales</taxon>
        <taxon>Pasteurellaceae</taxon>
        <taxon>Aggregatibacter</taxon>
    </lineage>
</organism>
<evidence type="ECO:0000259" key="14">
    <source>
        <dbReference type="Pfam" id="PF00593"/>
    </source>
</evidence>
<keyword evidence="5 12" id="KW-0812">Transmembrane</keyword>
<dbReference type="SUPFAM" id="SSF56935">
    <property type="entry name" value="Porins"/>
    <property type="match status" value="1"/>
</dbReference>
<dbReference type="AlphaFoldDB" id="A0A336N3S1"/>
<keyword evidence="8" id="KW-0798">TonB box</keyword>
<keyword evidence="3 12" id="KW-0813">Transport</keyword>
<feature type="short sequence motif" description="TonB C-terminal box" evidence="13">
    <location>
        <begin position="365"/>
        <end position="382"/>
    </location>
</feature>
<dbReference type="PROSITE" id="PS01156">
    <property type="entry name" value="TONB_DEPENDENT_REC_2"/>
    <property type="match status" value="1"/>
</dbReference>
<protein>
    <submittedName>
        <fullName evidence="15">Heme-repressible hemoglobin-binding protein</fullName>
    </submittedName>
</protein>
<evidence type="ECO:0000256" key="5">
    <source>
        <dbReference type="ARBA" id="ARBA00022692"/>
    </source>
</evidence>
<accession>A0A336N3S1</accession>
<evidence type="ECO:0000256" key="1">
    <source>
        <dbReference type="ARBA" id="ARBA00004571"/>
    </source>
</evidence>
<evidence type="ECO:0000256" key="10">
    <source>
        <dbReference type="ARBA" id="ARBA00023170"/>
    </source>
</evidence>
<dbReference type="Pfam" id="PF00593">
    <property type="entry name" value="TonB_dep_Rec_b-barrel"/>
    <property type="match status" value="1"/>
</dbReference>
<evidence type="ECO:0000256" key="7">
    <source>
        <dbReference type="ARBA" id="ARBA00022737"/>
    </source>
</evidence>
<evidence type="ECO:0000256" key="12">
    <source>
        <dbReference type="PROSITE-ProRule" id="PRU01360"/>
    </source>
</evidence>
<dbReference type="Proteomes" id="UP000253728">
    <property type="component" value="Unassembled WGS sequence"/>
</dbReference>
<reference evidence="15 16" key="1">
    <citation type="submission" date="2018-06" db="EMBL/GenBank/DDBJ databases">
        <authorList>
            <consortium name="Pathogen Informatics"/>
            <person name="Doyle S."/>
        </authorList>
    </citation>
    <scope>NUCLEOTIDE SEQUENCE [LARGE SCALE GENOMIC DNA]</scope>
    <source>
        <strain evidence="15 16">NCTC5908</strain>
    </source>
</reference>
<dbReference type="PANTHER" id="PTHR30069:SF29">
    <property type="entry name" value="HEMOGLOBIN AND HEMOGLOBIN-HAPTOGLOBIN-BINDING PROTEIN 1-RELATED"/>
    <property type="match status" value="1"/>
</dbReference>
<name>A0A336N3S1_AGGAP</name>